<evidence type="ECO:0000256" key="5">
    <source>
        <dbReference type="ARBA" id="ARBA00022741"/>
    </source>
</evidence>
<dbReference type="GO" id="GO:0090374">
    <property type="term" value="P:oligopeptide export from mitochondrion"/>
    <property type="evidence" value="ECO:0007669"/>
    <property type="project" value="TreeGrafter"/>
</dbReference>
<feature type="transmembrane region" description="Helical" evidence="9">
    <location>
        <begin position="119"/>
        <end position="145"/>
    </location>
</feature>
<keyword evidence="7 9" id="KW-1133">Transmembrane helix</keyword>
<keyword evidence="4" id="KW-0677">Repeat</keyword>
<evidence type="ECO:0000259" key="10">
    <source>
        <dbReference type="PROSITE" id="PS50893"/>
    </source>
</evidence>
<dbReference type="GO" id="GO:0016887">
    <property type="term" value="F:ATP hydrolysis activity"/>
    <property type="evidence" value="ECO:0007669"/>
    <property type="project" value="InterPro"/>
</dbReference>
<dbReference type="CDD" id="cd03249">
    <property type="entry name" value="ABC_MTABC3_MDL1_MDL2"/>
    <property type="match status" value="2"/>
</dbReference>
<dbReference type="GO" id="GO:0015421">
    <property type="term" value="F:ABC-type oligopeptide transporter activity"/>
    <property type="evidence" value="ECO:0007669"/>
    <property type="project" value="TreeGrafter"/>
</dbReference>
<feature type="transmembrane region" description="Helical" evidence="9">
    <location>
        <begin position="975"/>
        <end position="1007"/>
    </location>
</feature>
<dbReference type="FunFam" id="3.40.50.300:FF:001370">
    <property type="entry name" value="p-GlycoProtein related"/>
    <property type="match status" value="2"/>
</dbReference>
<dbReference type="GO" id="GO:0005743">
    <property type="term" value="C:mitochondrial inner membrane"/>
    <property type="evidence" value="ECO:0007669"/>
    <property type="project" value="TreeGrafter"/>
</dbReference>
<organism evidence="13">
    <name type="scientific">Caenorhabditis remanei</name>
    <name type="common">Caenorhabditis vulgaris</name>
    <dbReference type="NCBI Taxonomy" id="31234"/>
    <lineage>
        <taxon>Eukaryota</taxon>
        <taxon>Metazoa</taxon>
        <taxon>Ecdysozoa</taxon>
        <taxon>Nematoda</taxon>
        <taxon>Chromadorea</taxon>
        <taxon>Rhabditida</taxon>
        <taxon>Rhabditina</taxon>
        <taxon>Rhabditomorpha</taxon>
        <taxon>Rhabditoidea</taxon>
        <taxon>Rhabditidae</taxon>
        <taxon>Peloderinae</taxon>
        <taxon>Caenorhabditis</taxon>
    </lineage>
</organism>
<evidence type="ECO:0000313" key="12">
    <source>
        <dbReference type="EMBL" id="EFO85816.1"/>
    </source>
</evidence>
<feature type="domain" description="ABC transmembrane type-1" evidence="11">
    <location>
        <begin position="82"/>
        <end position="362"/>
    </location>
</feature>
<feature type="transmembrane region" description="Helical" evidence="9">
    <location>
        <begin position="904"/>
        <end position="921"/>
    </location>
</feature>
<dbReference type="CDD" id="cd18577">
    <property type="entry name" value="ABC_6TM_Pgp_ABCB1_D1_like"/>
    <property type="match status" value="1"/>
</dbReference>
<dbReference type="Pfam" id="PF00664">
    <property type="entry name" value="ABC_membrane"/>
    <property type="match status" value="2"/>
</dbReference>
<dbReference type="PROSITE" id="PS00211">
    <property type="entry name" value="ABC_TRANSPORTER_1"/>
    <property type="match status" value="2"/>
</dbReference>
<feature type="transmembrane region" description="Helical" evidence="9">
    <location>
        <begin position="194"/>
        <end position="212"/>
    </location>
</feature>
<dbReference type="InParanoid" id="E3LGM5"/>
<dbReference type="PANTHER" id="PTHR43394">
    <property type="entry name" value="ATP-DEPENDENT PERMEASE MDL1, MITOCHONDRIAL"/>
    <property type="match status" value="1"/>
</dbReference>
<evidence type="ECO:0000259" key="11">
    <source>
        <dbReference type="PROSITE" id="PS50929"/>
    </source>
</evidence>
<dbReference type="Gene3D" id="1.20.1560.10">
    <property type="entry name" value="ABC transporter type 1, transmembrane domain"/>
    <property type="match status" value="1"/>
</dbReference>
<dbReference type="InterPro" id="IPR003593">
    <property type="entry name" value="AAA+_ATPase"/>
</dbReference>
<keyword evidence="3 9" id="KW-0812">Transmembrane</keyword>
<evidence type="ECO:0000256" key="6">
    <source>
        <dbReference type="ARBA" id="ARBA00022840"/>
    </source>
</evidence>
<dbReference type="PROSITE" id="PS50893">
    <property type="entry name" value="ABC_TRANSPORTER_2"/>
    <property type="match status" value="2"/>
</dbReference>
<dbReference type="SUPFAM" id="SSF52540">
    <property type="entry name" value="P-loop containing nucleoside triphosphate hydrolases"/>
    <property type="match status" value="2"/>
</dbReference>
<dbReference type="PROSITE" id="PS50929">
    <property type="entry name" value="ABC_TM1F"/>
    <property type="match status" value="2"/>
</dbReference>
<protein>
    <submittedName>
        <fullName evidence="12">Uncharacterized protein</fullName>
    </submittedName>
</protein>
<feature type="transmembrane region" description="Helical" evidence="9">
    <location>
        <begin position="777"/>
        <end position="799"/>
    </location>
</feature>
<evidence type="ECO:0000256" key="7">
    <source>
        <dbReference type="ARBA" id="ARBA00022989"/>
    </source>
</evidence>
<comment type="subcellular location">
    <subcellularLocation>
        <location evidence="1">Membrane</location>
        <topology evidence="1">Multi-pass membrane protein</topology>
    </subcellularLocation>
</comment>
<dbReference type="Pfam" id="PF00005">
    <property type="entry name" value="ABC_tran"/>
    <property type="match status" value="2"/>
</dbReference>
<dbReference type="SUPFAM" id="SSF90123">
    <property type="entry name" value="ABC transporter transmembrane region"/>
    <property type="match status" value="2"/>
</dbReference>
<dbReference type="eggNOG" id="KOG0055">
    <property type="taxonomic scope" value="Eukaryota"/>
</dbReference>
<feature type="domain" description="ABC transmembrane type-1" evidence="11">
    <location>
        <begin position="812"/>
        <end position="1039"/>
    </location>
</feature>
<comment type="similarity">
    <text evidence="2">Belongs to the ABC transporter superfamily. ABCB family. Multidrug resistance exporter (TC 3.A.1.201) subfamily.</text>
</comment>
<dbReference type="InterPro" id="IPR027417">
    <property type="entry name" value="P-loop_NTPase"/>
</dbReference>
<dbReference type="OrthoDB" id="6500128at2759"/>
<sequence>MPTEWKEEEETIALADGVQTKDKVLQKKVSFAETSPASSIRIHPDEEPIIIRKHSKLGRIINFLLCRSGSANKKQSKRIPSLSQLVPQLIIKFSGRLTSTFQSYNATSPEFYKEGMMNVGWLLTVGVTLFGVNFFQSRLFQYFAIKIVSKMKERFIESLLHKKAKWLDKKSSGSMTTILNQNMNLIYQGIGDKLGALIRALTIYGIGMAFSFLYEWRLAVVMVFTGPIIYFCMIIMNKKIASYIKKEQNVVGIAGCIAGESIMGVRTVQAFNGQEEMVHKYTEKLEIGKLYAISRVWSSSLIGAFILIFISAYFGGGVFFGGYLVKWGYINDFGDVYIVVFTMMFGAHNLSAISPQIGALTEARVSTAAVDKVTDKKKNVLSGDQIILNVVGRVVFENVHFRYKTRKNINVLNGLNLTVEPGTCVALVGPSGCGKTTTLGLLTRLYEQNEGKIMIDGRDVRELNVEWLRNIVGIVQQEPVLFNDTIHNNLLIGNPAATRIDMIQVAKMANAHDFILETPNGYDTVIGDGGVQLSGGQKQRIAIARALIRDPKILLLDEATSALDAESESIVQSALNNAAKGRTTIMIAHRLSTIRQADKIVFFEGGVVVESGTHDELVAAGGRYARMVEAQHFRDSDEMIRERDDDVEVLPENMWTRNCHDFHQSQSTKSSFGKSYESLPSVDQKMSHRCLGNSFSLSNDGLNNQDSVEKDLVDKNDHDSYGYMDILKSAKDYYWHLSIGVVFAVIKGSEHAMSSILMGSIFEAFLKLDGEEMISDLLFVFECYVGIGVYVALSLFISVRPFSYHSFSLPNFQSCLFAYVAENLSLKLRVQSFNSILCQDASFFDSPVHAPGKLITRLATDAPNIKPVMNFTMLQAIYSTSSLTISLIIAFVCCWQIASIATLMLFLFFILVYWMAGKLATENSEHIKRDEAGKIAIEIIENIKPIQLLTSGDRFLAHYKNAQSEERRSEMKKSFIYALHSAVSTTFMCFTLFICYFVAIHILHYGLVDASDAFRAINAVMMGSLAIMYSGHCFPEFVKAKTASGQLFKLINHHPKTGNQMKGRTPDIEGNVSFEIVKFSYPKRPMHPIMTDLHFSAFKGQTVALVGPSGTGKTTCISMIERFYDVTGGSVRIDGRDIRRLSLHHLRKYIALVGQEPRLFAGTIAENVCFGLKNVPNDRVLKALDDANCTLFLESLPAGIETEVGEKGSQLSGGQKQRIAIARALVRNPKILLLDEATSALDSQSERVVQEALDRARRGRTCITIAHRLSSIQNADLIVYIDQGKVQEAGTHAELISLKGNYYNLFEKQNLKMD</sequence>
<dbReference type="HOGENOM" id="CLU_000604_17_2_1"/>
<feature type="transmembrane region" description="Helical" evidence="9">
    <location>
        <begin position="876"/>
        <end position="898"/>
    </location>
</feature>
<feature type="transmembrane region" description="Helical" evidence="9">
    <location>
        <begin position="218"/>
        <end position="236"/>
    </location>
</feature>
<keyword evidence="6" id="KW-0067">ATP-binding</keyword>
<dbReference type="EMBL" id="DS268408">
    <property type="protein sequence ID" value="EFO85816.1"/>
    <property type="molecule type" value="Genomic_DNA"/>
</dbReference>
<gene>
    <name evidence="12" type="ORF">CRE_01587</name>
</gene>
<dbReference type="STRING" id="31234.E3LGM5"/>
<feature type="transmembrane region" description="Helical" evidence="9">
    <location>
        <begin position="301"/>
        <end position="324"/>
    </location>
</feature>
<evidence type="ECO:0000256" key="1">
    <source>
        <dbReference type="ARBA" id="ARBA00004141"/>
    </source>
</evidence>
<evidence type="ECO:0000313" key="13">
    <source>
        <dbReference type="Proteomes" id="UP000008281"/>
    </source>
</evidence>
<evidence type="ECO:0000256" key="4">
    <source>
        <dbReference type="ARBA" id="ARBA00022737"/>
    </source>
</evidence>
<feature type="domain" description="ABC transporter" evidence="10">
    <location>
        <begin position="394"/>
        <end position="630"/>
    </location>
</feature>
<dbReference type="InterPro" id="IPR039421">
    <property type="entry name" value="Type_1_exporter"/>
</dbReference>
<keyword evidence="8 9" id="KW-0472">Membrane</keyword>
<reference evidence="12" key="1">
    <citation type="submission" date="2007-07" db="EMBL/GenBank/DDBJ databases">
        <title>PCAP assembly of the Caenorhabditis remanei genome.</title>
        <authorList>
            <consortium name="The Caenorhabditis remanei Sequencing Consortium"/>
            <person name="Wilson R.K."/>
        </authorList>
    </citation>
    <scope>NUCLEOTIDE SEQUENCE [LARGE SCALE GENOMIC DNA]</scope>
    <source>
        <strain evidence="12">PB4641</strain>
    </source>
</reference>
<dbReference type="OMA" id="DLQWHES"/>
<evidence type="ECO:0000256" key="8">
    <source>
        <dbReference type="ARBA" id="ARBA00023136"/>
    </source>
</evidence>
<proteinExistence type="inferred from homology"/>
<dbReference type="InterPro" id="IPR036640">
    <property type="entry name" value="ABC1_TM_sf"/>
</dbReference>
<dbReference type="GO" id="GO:0005524">
    <property type="term" value="F:ATP binding"/>
    <property type="evidence" value="ECO:0007669"/>
    <property type="project" value="UniProtKB-KW"/>
</dbReference>
<feature type="transmembrane region" description="Helical" evidence="9">
    <location>
        <begin position="1013"/>
        <end position="1031"/>
    </location>
</feature>
<accession>E3LGM5</accession>
<dbReference type="Gene3D" id="3.40.50.300">
    <property type="entry name" value="P-loop containing nucleotide triphosphate hydrolases"/>
    <property type="match status" value="2"/>
</dbReference>
<evidence type="ECO:0000256" key="2">
    <source>
        <dbReference type="ARBA" id="ARBA00007577"/>
    </source>
</evidence>
<dbReference type="PANTHER" id="PTHR43394:SF27">
    <property type="entry name" value="ATP-DEPENDENT TRANSLOCASE ABCB1-LIKE"/>
    <property type="match status" value="1"/>
</dbReference>
<dbReference type="GO" id="GO:0009636">
    <property type="term" value="P:response to toxic substance"/>
    <property type="evidence" value="ECO:0007669"/>
    <property type="project" value="UniProtKB-ARBA"/>
</dbReference>
<dbReference type="InterPro" id="IPR003439">
    <property type="entry name" value="ABC_transporter-like_ATP-bd"/>
</dbReference>
<dbReference type="Proteomes" id="UP000008281">
    <property type="component" value="Unassembled WGS sequence"/>
</dbReference>
<name>E3LGM5_CAERE</name>
<dbReference type="InterPro" id="IPR011527">
    <property type="entry name" value="ABC1_TM_dom"/>
</dbReference>
<evidence type="ECO:0000256" key="3">
    <source>
        <dbReference type="ARBA" id="ARBA00022692"/>
    </source>
</evidence>
<dbReference type="SMART" id="SM00382">
    <property type="entry name" value="AAA"/>
    <property type="match status" value="2"/>
</dbReference>
<keyword evidence="5" id="KW-0547">Nucleotide-binding</keyword>
<feature type="transmembrane region" description="Helical" evidence="9">
    <location>
        <begin position="336"/>
        <end position="354"/>
    </location>
</feature>
<keyword evidence="13" id="KW-1185">Reference proteome</keyword>
<feature type="domain" description="ABC transporter" evidence="10">
    <location>
        <begin position="1072"/>
        <end position="1308"/>
    </location>
</feature>
<evidence type="ECO:0000256" key="9">
    <source>
        <dbReference type="SAM" id="Phobius"/>
    </source>
</evidence>
<dbReference type="InterPro" id="IPR017871">
    <property type="entry name" value="ABC_transporter-like_CS"/>
</dbReference>
<dbReference type="CDD" id="cd18578">
    <property type="entry name" value="ABC_6TM_Pgp_ABCB1_D2_like"/>
    <property type="match status" value="1"/>
</dbReference>